<name>A0A022QAS0_ERYGU</name>
<evidence type="ECO:0000313" key="3">
    <source>
        <dbReference type="Proteomes" id="UP000030748"/>
    </source>
</evidence>
<dbReference type="Gene3D" id="3.30.40.10">
    <property type="entry name" value="Zinc/RING finger domain, C3HC4 (zinc finger)"/>
    <property type="match status" value="1"/>
</dbReference>
<dbReference type="eggNOG" id="KOG0800">
    <property type="taxonomic scope" value="Eukaryota"/>
</dbReference>
<dbReference type="InterPro" id="IPR013083">
    <property type="entry name" value="Znf_RING/FYVE/PHD"/>
</dbReference>
<dbReference type="GO" id="GO:0061630">
    <property type="term" value="F:ubiquitin protein ligase activity"/>
    <property type="evidence" value="ECO:0000318"/>
    <property type="project" value="GO_Central"/>
</dbReference>
<dbReference type="Proteomes" id="UP000030748">
    <property type="component" value="Unassembled WGS sequence"/>
</dbReference>
<sequence length="260" mass="29790">MGSRAGYEYRYGFAAAYGGVLPLKTFGWRKKLFFEIRTNFILRKRISKEEEEVIIGSERFEEVIIGSERFDMILGDDFEDPTYLILWIKPRLKSYWIIPSDEIDLLLSGAFDFAKQCSSNDNDNLVIPAVVNLEICTVQIEGESIDDAFDRAISGECLEPIFLMLNFSGRNDEINKLVPSELQRFLNTRLDKVRVEDLDEGLSLMNECSICLRSPIVGSRISVLPNCGHAFHSHCIHELKIKINSPYLFENFQVFINLQG</sequence>
<dbReference type="EMBL" id="KI632125">
    <property type="protein sequence ID" value="EYU24343.1"/>
    <property type="molecule type" value="Genomic_DNA"/>
</dbReference>
<evidence type="ECO:0000259" key="1">
    <source>
        <dbReference type="Pfam" id="PF17123"/>
    </source>
</evidence>
<proteinExistence type="predicted"/>
<keyword evidence="3" id="KW-1185">Reference proteome</keyword>
<dbReference type="AlphaFoldDB" id="A0A022QAS0"/>
<gene>
    <name evidence="2" type="ORF">MIMGU_mgv11b010101mg</name>
</gene>
<dbReference type="SUPFAM" id="SSF57850">
    <property type="entry name" value="RING/U-box"/>
    <property type="match status" value="1"/>
</dbReference>
<organism evidence="2 3">
    <name type="scientific">Erythranthe guttata</name>
    <name type="common">Yellow monkey flower</name>
    <name type="synonym">Mimulus guttatus</name>
    <dbReference type="NCBI Taxonomy" id="4155"/>
    <lineage>
        <taxon>Eukaryota</taxon>
        <taxon>Viridiplantae</taxon>
        <taxon>Streptophyta</taxon>
        <taxon>Embryophyta</taxon>
        <taxon>Tracheophyta</taxon>
        <taxon>Spermatophyta</taxon>
        <taxon>Magnoliopsida</taxon>
        <taxon>eudicotyledons</taxon>
        <taxon>Gunneridae</taxon>
        <taxon>Pentapetalae</taxon>
        <taxon>asterids</taxon>
        <taxon>lamiids</taxon>
        <taxon>Lamiales</taxon>
        <taxon>Phrymaceae</taxon>
        <taxon>Erythranthe</taxon>
    </lineage>
</organism>
<dbReference type="Pfam" id="PF17123">
    <property type="entry name" value="zf-RING_11"/>
    <property type="match status" value="1"/>
</dbReference>
<feature type="domain" description="RING-type" evidence="1">
    <location>
        <begin position="207"/>
        <end position="236"/>
    </location>
</feature>
<reference evidence="2 3" key="1">
    <citation type="journal article" date="2013" name="Proc. Natl. Acad. Sci. U.S.A.">
        <title>Fine-scale variation in meiotic recombination in Mimulus inferred from population shotgun sequencing.</title>
        <authorList>
            <person name="Hellsten U."/>
            <person name="Wright K.M."/>
            <person name="Jenkins J."/>
            <person name="Shu S."/>
            <person name="Yuan Y."/>
            <person name="Wessler S.R."/>
            <person name="Schmutz J."/>
            <person name="Willis J.H."/>
            <person name="Rokhsar D.S."/>
        </authorList>
    </citation>
    <scope>NUCLEOTIDE SEQUENCE [LARGE SCALE GENOMIC DNA]</scope>
    <source>
        <strain evidence="3">cv. DUN x IM62</strain>
    </source>
</reference>
<dbReference type="InterPro" id="IPR001841">
    <property type="entry name" value="Znf_RING"/>
</dbReference>
<protein>
    <recommendedName>
        <fullName evidence="1">RING-type domain-containing protein</fullName>
    </recommendedName>
</protein>
<accession>A0A022QAS0</accession>
<evidence type="ECO:0000313" key="2">
    <source>
        <dbReference type="EMBL" id="EYU24343.1"/>
    </source>
</evidence>